<dbReference type="EC" id="2.3.2.31" evidence="3"/>
<comment type="catalytic activity">
    <reaction evidence="1">
        <text>[E2 ubiquitin-conjugating enzyme]-S-ubiquitinyl-L-cysteine + [acceptor protein]-L-lysine = [E2 ubiquitin-conjugating enzyme]-L-cysteine + [acceptor protein]-N(6)-ubiquitinyl-L-lysine.</text>
        <dbReference type="EC" id="2.3.2.31"/>
    </reaction>
</comment>
<keyword evidence="5" id="KW-0479">Metal-binding</keyword>
<evidence type="ECO:0000256" key="7">
    <source>
        <dbReference type="ARBA" id="ARBA00022771"/>
    </source>
</evidence>
<evidence type="ECO:0000256" key="10">
    <source>
        <dbReference type="SAM" id="MobiDB-lite"/>
    </source>
</evidence>
<gene>
    <name evidence="12" type="ORF">QBZ16_000005</name>
</gene>
<dbReference type="SUPFAM" id="SSF57850">
    <property type="entry name" value="RING/U-box"/>
    <property type="match status" value="1"/>
</dbReference>
<keyword evidence="7" id="KW-0863">Zinc-finger</keyword>
<evidence type="ECO:0000256" key="9">
    <source>
        <dbReference type="ARBA" id="ARBA00022833"/>
    </source>
</evidence>
<evidence type="ECO:0000313" key="12">
    <source>
        <dbReference type="EMBL" id="KAK2080152.1"/>
    </source>
</evidence>
<name>A0AAD9IP08_PROWI</name>
<dbReference type="Proteomes" id="UP001255856">
    <property type="component" value="Unassembled WGS sequence"/>
</dbReference>
<dbReference type="GO" id="GO:0008270">
    <property type="term" value="F:zinc ion binding"/>
    <property type="evidence" value="ECO:0007669"/>
    <property type="project" value="UniProtKB-KW"/>
</dbReference>
<evidence type="ECO:0000256" key="4">
    <source>
        <dbReference type="ARBA" id="ARBA00022679"/>
    </source>
</evidence>
<evidence type="ECO:0000256" key="3">
    <source>
        <dbReference type="ARBA" id="ARBA00012251"/>
    </source>
</evidence>
<dbReference type="EMBL" id="JASFZW010000001">
    <property type="protein sequence ID" value="KAK2080152.1"/>
    <property type="molecule type" value="Genomic_DNA"/>
</dbReference>
<comment type="caution">
    <text evidence="12">The sequence shown here is derived from an EMBL/GenBank/DDBJ whole genome shotgun (WGS) entry which is preliminary data.</text>
</comment>
<dbReference type="PROSITE" id="PS51873">
    <property type="entry name" value="TRIAD"/>
    <property type="match status" value="1"/>
</dbReference>
<dbReference type="GO" id="GO:0061630">
    <property type="term" value="F:ubiquitin protein ligase activity"/>
    <property type="evidence" value="ECO:0007669"/>
    <property type="project" value="UniProtKB-EC"/>
</dbReference>
<evidence type="ECO:0000256" key="8">
    <source>
        <dbReference type="ARBA" id="ARBA00022786"/>
    </source>
</evidence>
<keyword evidence="9" id="KW-0862">Zinc</keyword>
<dbReference type="Pfam" id="PF19422">
    <property type="entry name" value="Ariadne"/>
    <property type="match status" value="1"/>
</dbReference>
<dbReference type="Pfam" id="PF22605">
    <property type="entry name" value="IBR_2"/>
    <property type="match status" value="1"/>
</dbReference>
<evidence type="ECO:0000259" key="11">
    <source>
        <dbReference type="PROSITE" id="PS51873"/>
    </source>
</evidence>
<comment type="pathway">
    <text evidence="2">Protein modification; protein ubiquitination.</text>
</comment>
<proteinExistence type="predicted"/>
<feature type="domain" description="RING-type" evidence="11">
    <location>
        <begin position="1"/>
        <end position="79"/>
    </location>
</feature>
<evidence type="ECO:0000256" key="6">
    <source>
        <dbReference type="ARBA" id="ARBA00022737"/>
    </source>
</evidence>
<dbReference type="InterPro" id="IPR044066">
    <property type="entry name" value="TRIAD_supradom"/>
</dbReference>
<organism evidence="12 13">
    <name type="scientific">Prototheca wickerhamii</name>
    <dbReference type="NCBI Taxonomy" id="3111"/>
    <lineage>
        <taxon>Eukaryota</taxon>
        <taxon>Viridiplantae</taxon>
        <taxon>Chlorophyta</taxon>
        <taxon>core chlorophytes</taxon>
        <taxon>Trebouxiophyceae</taxon>
        <taxon>Chlorellales</taxon>
        <taxon>Chlorellaceae</taxon>
        <taxon>Prototheca</taxon>
    </lineage>
</organism>
<evidence type="ECO:0000313" key="13">
    <source>
        <dbReference type="Proteomes" id="UP001255856"/>
    </source>
</evidence>
<evidence type="ECO:0000256" key="2">
    <source>
        <dbReference type="ARBA" id="ARBA00004906"/>
    </source>
</evidence>
<keyword evidence="8" id="KW-0833">Ubl conjugation pathway</keyword>
<evidence type="ECO:0000256" key="1">
    <source>
        <dbReference type="ARBA" id="ARBA00001798"/>
    </source>
</evidence>
<keyword evidence="4" id="KW-0808">Transferase</keyword>
<feature type="region of interest" description="Disordered" evidence="10">
    <location>
        <begin position="227"/>
        <end position="257"/>
    </location>
</feature>
<dbReference type="InterPro" id="IPR054694">
    <property type="entry name" value="Parkin-like_IBR"/>
</dbReference>
<keyword evidence="13" id="KW-1185">Reference proteome</keyword>
<dbReference type="AlphaFoldDB" id="A0AAD9IP08"/>
<protein>
    <recommendedName>
        <fullName evidence="3">RBR-type E3 ubiquitin transferase</fullName>
        <ecNumber evidence="3">2.3.2.31</ecNumber>
    </recommendedName>
</protein>
<reference evidence="12" key="1">
    <citation type="submission" date="2021-01" db="EMBL/GenBank/DDBJ databases">
        <authorList>
            <person name="Eckstrom K.M.E."/>
        </authorList>
    </citation>
    <scope>NUCLEOTIDE SEQUENCE</scope>
    <source>
        <strain evidence="12">UVCC 0001</strain>
    </source>
</reference>
<dbReference type="Gene3D" id="1.20.120.1750">
    <property type="match status" value="2"/>
</dbReference>
<keyword evidence="6" id="KW-0677">Repeat</keyword>
<evidence type="ECO:0000256" key="5">
    <source>
        <dbReference type="ARBA" id="ARBA00022723"/>
    </source>
</evidence>
<accession>A0AAD9IP08</accession>
<dbReference type="InterPro" id="IPR045840">
    <property type="entry name" value="Ariadne"/>
</dbReference>
<sequence>MLKNSTESGNMTWILANTKPCPQCKRPIEKNQGCMHMTFQELKDSGKLSAIESEREKARLSLERYMHYWQRWAENNRAKEQALGQLQRFLEQQQESLSELTATPSSQLRFVEDAWDQVIDCRRVLKWTYAEGYYKFAVQSQTAQSQQHEEFFVFNQQGQAESYLEKLHHKVEKDLQRFLTFQPGPDVHEKWTVFREQLIGLTDVTRTHFQKLVDEMEKGLDAALISASPSLDGAEERTPGSSKRSRSRSRRADLLAN</sequence>